<evidence type="ECO:0000259" key="4">
    <source>
        <dbReference type="PROSITE" id="PS50097"/>
    </source>
</evidence>
<dbReference type="STRING" id="67767.A0A0J7KFH1"/>
<dbReference type="SUPFAM" id="SSF54695">
    <property type="entry name" value="POZ domain"/>
    <property type="match status" value="1"/>
</dbReference>
<evidence type="ECO:0000256" key="1">
    <source>
        <dbReference type="ARBA" id="ARBA00022737"/>
    </source>
</evidence>
<dbReference type="Gene3D" id="3.30.710.10">
    <property type="entry name" value="Potassium Channel Kv1.1, Chain A"/>
    <property type="match status" value="1"/>
</dbReference>
<evidence type="ECO:0000313" key="5">
    <source>
        <dbReference type="EMBL" id="KMQ89163.1"/>
    </source>
</evidence>
<dbReference type="PANTHER" id="PTHR22872">
    <property type="entry name" value="BTK-BINDING PROTEIN-RELATED"/>
    <property type="match status" value="1"/>
</dbReference>
<dbReference type="OrthoDB" id="10256179at2759"/>
<feature type="compositionally biased region" description="Low complexity" evidence="3">
    <location>
        <begin position="1"/>
        <end position="11"/>
    </location>
</feature>
<feature type="region of interest" description="Disordered" evidence="3">
    <location>
        <begin position="1"/>
        <end position="34"/>
    </location>
</feature>
<reference evidence="5 6" key="1">
    <citation type="submission" date="2015-04" db="EMBL/GenBank/DDBJ databases">
        <title>Lasius niger genome sequencing.</title>
        <authorList>
            <person name="Konorov E.A."/>
            <person name="Nikitin M.A."/>
            <person name="Kirill M.V."/>
            <person name="Chang P."/>
        </authorList>
    </citation>
    <scope>NUCLEOTIDE SEQUENCE [LARGE SCALE GENOMIC DNA]</scope>
    <source>
        <tissue evidence="5">Whole</tissue>
    </source>
</reference>
<keyword evidence="6" id="KW-1185">Reference proteome</keyword>
<gene>
    <name evidence="5" type="ORF">RF55_11231</name>
</gene>
<feature type="repeat" description="RCC1" evidence="2">
    <location>
        <begin position="646"/>
        <end position="698"/>
    </location>
</feature>
<evidence type="ECO:0000256" key="2">
    <source>
        <dbReference type="PROSITE-ProRule" id="PRU00235"/>
    </source>
</evidence>
<dbReference type="InterPro" id="IPR000408">
    <property type="entry name" value="Reg_chr_condens"/>
</dbReference>
<dbReference type="InterPro" id="IPR011333">
    <property type="entry name" value="SKP1/BTB/POZ_sf"/>
</dbReference>
<proteinExistence type="predicted"/>
<evidence type="ECO:0000256" key="3">
    <source>
        <dbReference type="SAM" id="MobiDB-lite"/>
    </source>
</evidence>
<dbReference type="EMBL" id="LBMM01008074">
    <property type="protein sequence ID" value="KMQ89163.1"/>
    <property type="molecule type" value="Genomic_DNA"/>
</dbReference>
<dbReference type="AlphaFoldDB" id="A0A0J7KFH1"/>
<dbReference type="Pfam" id="PF00651">
    <property type="entry name" value="BTB"/>
    <property type="match status" value="1"/>
</dbReference>
<dbReference type="Proteomes" id="UP000036403">
    <property type="component" value="Unassembled WGS sequence"/>
</dbReference>
<organism evidence="5 6">
    <name type="scientific">Lasius niger</name>
    <name type="common">Black garden ant</name>
    <dbReference type="NCBI Taxonomy" id="67767"/>
    <lineage>
        <taxon>Eukaryota</taxon>
        <taxon>Metazoa</taxon>
        <taxon>Ecdysozoa</taxon>
        <taxon>Arthropoda</taxon>
        <taxon>Hexapoda</taxon>
        <taxon>Insecta</taxon>
        <taxon>Pterygota</taxon>
        <taxon>Neoptera</taxon>
        <taxon>Endopterygota</taxon>
        <taxon>Hymenoptera</taxon>
        <taxon>Apocrita</taxon>
        <taxon>Aculeata</taxon>
        <taxon>Formicoidea</taxon>
        <taxon>Formicidae</taxon>
        <taxon>Formicinae</taxon>
        <taxon>Lasius</taxon>
        <taxon>Lasius</taxon>
    </lineage>
</organism>
<feature type="repeat" description="RCC1" evidence="2">
    <location>
        <begin position="145"/>
        <end position="198"/>
    </location>
</feature>
<dbReference type="Gene3D" id="2.130.10.30">
    <property type="entry name" value="Regulator of chromosome condensation 1/beta-lactamase-inhibitor protein II"/>
    <property type="match status" value="2"/>
</dbReference>
<dbReference type="PANTHER" id="PTHR22872:SF10">
    <property type="entry name" value="ULTRAVIOLET-B RECEPTOR UVR8"/>
    <property type="match status" value="1"/>
</dbReference>
<feature type="repeat" description="RCC1" evidence="2">
    <location>
        <begin position="199"/>
        <end position="251"/>
    </location>
</feature>
<dbReference type="InterPro" id="IPR051625">
    <property type="entry name" value="Signaling_Regulatory_Domain"/>
</dbReference>
<keyword evidence="1" id="KW-0677">Repeat</keyword>
<feature type="repeat" description="RCC1" evidence="2">
    <location>
        <begin position="699"/>
        <end position="771"/>
    </location>
</feature>
<dbReference type="InterPro" id="IPR000210">
    <property type="entry name" value="BTB/POZ_dom"/>
</dbReference>
<dbReference type="Pfam" id="PF13540">
    <property type="entry name" value="RCC1_2"/>
    <property type="match status" value="3"/>
</dbReference>
<dbReference type="InterPro" id="IPR009091">
    <property type="entry name" value="RCC1/BLIP-II"/>
</dbReference>
<dbReference type="SUPFAM" id="SSF50985">
    <property type="entry name" value="RCC1/BLIP-II"/>
    <property type="match status" value="2"/>
</dbReference>
<feature type="compositionally biased region" description="Basic and acidic residues" evidence="3">
    <location>
        <begin position="12"/>
        <end position="34"/>
    </location>
</feature>
<dbReference type="PROSITE" id="PS00626">
    <property type="entry name" value="RCC1_2"/>
    <property type="match status" value="4"/>
</dbReference>
<feature type="repeat" description="RCC1" evidence="2">
    <location>
        <begin position="332"/>
        <end position="381"/>
    </location>
</feature>
<feature type="non-terminal residue" evidence="5">
    <location>
        <position position="950"/>
    </location>
</feature>
<dbReference type="Pfam" id="PF25390">
    <property type="entry name" value="WD40_RLD"/>
    <property type="match status" value="1"/>
</dbReference>
<feature type="repeat" description="RCC1" evidence="2">
    <location>
        <begin position="772"/>
        <end position="821"/>
    </location>
</feature>
<sequence length="950" mass="106190">MSSSSEKSLCTSEEKDAQERNSETRANENEETQKDERRNLLSRCLAKKIYPSDFKHWPILSLLKPEFTMQIRMVMVYGIRGTRALIVTKDKNVYALNYNEDDRVKIGKIDVYRGIHPAKIEELCGKNIKTFACNLYLVLALTEEGEVFSWGFDKERESDFGSRTTVLPLKPTRVAGLSKKCIVDVACGRDHSLALTSDGKVYAWGENKYGQIGKGAGTGDSQPRQVKHELEGKKIVHIACGSMFNMVVTDKGELYGWGDNKRSQILVNNTTSHSTNFGFGIPAYDLHLYDFYVNCAFYNSYLYPRKITAISGKVIVKVACGFEHTLVLTDEGKIYAWGKNDRGQLGVNNNLGISAPIMVNVPELVSDIAAYDNLSVAVSNNKTVYIWGDYFGESIAIPIPTGFSTIHNAFSTMRAMRKPLIVSMNSDVDEVLNLLESLGTLFDDPTKTRNVRHEEQLIKVKVDESIIKLKLINTIRRETQKDERRNLLSRCLAKKIYPSDFKHWPILSLLKPEFTMQIRMVMVYGIRGTRALIVTKDKNVYALNYNEDDRVKIGKIDVYRGIHPAKIEELCGKNIKTFACNLYLVLALTEEGEVFSWGFDKERESDFGSRTTVLPLKPTRVAGLSKKCIVDVACGRDHSLALTSDGKVYAWGENKYGQIGKGAGTGDSQPRQVKHELEGKKIVHIACGSMFNMVVTDKGKLYGWGYNDCGQISVDIGFRFRRSLFGSAGATLDIVKPEKYYVYPREITAVSDKTIVKVACGSGHTLALTDEGKIYSWGNNDDGQLGVSHNSKISAPIMVDVPELVLDIAADADLSVAVGSYGTVYVWGDCFGQDISTPFPTEFSRIHYAFAYSINSSVMHKPLTVSTNNDVEEVLNILESLEFGVLGTAFDDPSTSDFIVQVEGQSIHVHKGILKIRCQHFKNKFQHDWTDQSIPDPSAVYTISDKFSYI</sequence>
<feature type="repeat" description="RCC1" evidence="2">
    <location>
        <begin position="592"/>
        <end position="645"/>
    </location>
</feature>
<dbReference type="PROSITE" id="PS50012">
    <property type="entry name" value="RCC1_3"/>
    <property type="match status" value="8"/>
</dbReference>
<feature type="domain" description="BTB" evidence="4">
    <location>
        <begin position="896"/>
        <end position="950"/>
    </location>
</feature>
<feature type="repeat" description="RCC1" evidence="2">
    <location>
        <begin position="252"/>
        <end position="331"/>
    </location>
</feature>
<dbReference type="PaxDb" id="67767-A0A0J7KFH1"/>
<dbReference type="PRINTS" id="PR00633">
    <property type="entry name" value="RCCNDNSATION"/>
</dbReference>
<name>A0A0J7KFH1_LASNI</name>
<dbReference type="PROSITE" id="PS50097">
    <property type="entry name" value="BTB"/>
    <property type="match status" value="1"/>
</dbReference>
<evidence type="ECO:0000313" key="6">
    <source>
        <dbReference type="Proteomes" id="UP000036403"/>
    </source>
</evidence>
<dbReference type="InterPro" id="IPR058923">
    <property type="entry name" value="RCC1-like_dom"/>
</dbReference>
<accession>A0A0J7KFH1</accession>
<comment type="caution">
    <text evidence="5">The sequence shown here is derived from an EMBL/GenBank/DDBJ whole genome shotgun (WGS) entry which is preliminary data.</text>
</comment>
<protein>
    <submittedName>
        <fullName evidence="5">Rcc1 and btb domain-containing protein 1</fullName>
    </submittedName>
</protein>